<dbReference type="EMBL" id="JYIZ01000055">
    <property type="protein sequence ID" value="KJL38546.1"/>
    <property type="molecule type" value="Genomic_DNA"/>
</dbReference>
<dbReference type="PATRIC" id="fig|92835.4.peg.2856"/>
<dbReference type="Proteomes" id="UP000033956">
    <property type="component" value="Unassembled WGS sequence"/>
</dbReference>
<protein>
    <submittedName>
        <fullName evidence="3">Uncharacterized protein</fullName>
    </submittedName>
</protein>
<organism evidence="3 4">
    <name type="scientific">Microbacterium terrae</name>
    <dbReference type="NCBI Taxonomy" id="69369"/>
    <lineage>
        <taxon>Bacteria</taxon>
        <taxon>Bacillati</taxon>
        <taxon>Actinomycetota</taxon>
        <taxon>Actinomycetes</taxon>
        <taxon>Micrococcales</taxon>
        <taxon>Microbacteriaceae</taxon>
        <taxon>Microbacterium</taxon>
    </lineage>
</organism>
<evidence type="ECO:0000256" key="2">
    <source>
        <dbReference type="SAM" id="Phobius"/>
    </source>
</evidence>
<dbReference type="STRING" id="92835.RS81_02820"/>
<keyword evidence="4" id="KW-1185">Reference proteome</keyword>
<proteinExistence type="predicted"/>
<evidence type="ECO:0000313" key="4">
    <source>
        <dbReference type="Proteomes" id="UP000033956"/>
    </source>
</evidence>
<dbReference type="RefSeq" id="WP_157004043.1">
    <property type="nucleotide sequence ID" value="NZ_BAAAUP010000003.1"/>
</dbReference>
<sequence length="46" mass="4982">MLDAVYLATTIALFALVALIATAVERMGPHARPSSRPEQATGEERR</sequence>
<feature type="region of interest" description="Disordered" evidence="1">
    <location>
        <begin position="27"/>
        <end position="46"/>
    </location>
</feature>
<comment type="caution">
    <text evidence="3">The sequence shown here is derived from an EMBL/GenBank/DDBJ whole genome shotgun (WGS) entry which is preliminary data.</text>
</comment>
<dbReference type="AlphaFoldDB" id="A0A0M2H4E4"/>
<keyword evidence="2" id="KW-0812">Transmembrane</keyword>
<name>A0A0M2H4E4_9MICO</name>
<accession>A0A0M2H4E4</accession>
<evidence type="ECO:0000256" key="1">
    <source>
        <dbReference type="SAM" id="MobiDB-lite"/>
    </source>
</evidence>
<evidence type="ECO:0000313" key="3">
    <source>
        <dbReference type="EMBL" id="KJL38546.1"/>
    </source>
</evidence>
<keyword evidence="2" id="KW-0472">Membrane</keyword>
<dbReference type="OrthoDB" id="5082121at2"/>
<reference evidence="3 4" key="1">
    <citation type="submission" date="2015-02" db="EMBL/GenBank/DDBJ databases">
        <title>Draft genome sequences of ten Microbacterium spp. with emphasis on heavy metal contaminated environments.</title>
        <authorList>
            <person name="Corretto E."/>
        </authorList>
    </citation>
    <scope>NUCLEOTIDE SEQUENCE [LARGE SCALE GENOMIC DNA]</scope>
    <source>
        <strain evidence="3 4">DSM 12510</strain>
    </source>
</reference>
<feature type="transmembrane region" description="Helical" evidence="2">
    <location>
        <begin position="6"/>
        <end position="24"/>
    </location>
</feature>
<gene>
    <name evidence="3" type="ORF">RS81_02820</name>
</gene>
<keyword evidence="2" id="KW-1133">Transmembrane helix</keyword>